<protein>
    <submittedName>
        <fullName evidence="4">Putative secreted protein (Por secretion system target)</fullName>
    </submittedName>
</protein>
<accession>A0A5S5DVL2</accession>
<evidence type="ECO:0000259" key="3">
    <source>
        <dbReference type="PROSITE" id="PS50853"/>
    </source>
</evidence>
<dbReference type="SMART" id="SM00060">
    <property type="entry name" value="FN3"/>
    <property type="match status" value="1"/>
</dbReference>
<dbReference type="RefSeq" id="WP_148868591.1">
    <property type="nucleotide sequence ID" value="NZ_VNIA01000001.1"/>
</dbReference>
<dbReference type="InterPro" id="IPR055015">
    <property type="entry name" value="GCX_COOH"/>
</dbReference>
<feature type="domain" description="Fibronectin type-III" evidence="3">
    <location>
        <begin position="138"/>
        <end position="226"/>
    </location>
</feature>
<dbReference type="NCBIfam" id="TIGR04183">
    <property type="entry name" value="Por_Secre_tail"/>
    <property type="match status" value="1"/>
</dbReference>
<dbReference type="InterPro" id="IPR036116">
    <property type="entry name" value="FN3_sf"/>
</dbReference>
<dbReference type="Gene3D" id="2.60.40.10">
    <property type="entry name" value="Immunoglobulins"/>
    <property type="match status" value="1"/>
</dbReference>
<keyword evidence="5" id="KW-1185">Reference proteome</keyword>
<dbReference type="OrthoDB" id="1182309at2"/>
<name>A0A5S5DVL2_9FLAO</name>
<reference evidence="4 5" key="1">
    <citation type="submission" date="2019-07" db="EMBL/GenBank/DDBJ databases">
        <title>Genomic Encyclopedia of Type Strains, Phase IV (KMG-IV): sequencing the most valuable type-strain genomes for metagenomic binning, comparative biology and taxonomic classification.</title>
        <authorList>
            <person name="Goeker M."/>
        </authorList>
    </citation>
    <scope>NUCLEOTIDE SEQUENCE [LARGE SCALE GENOMIC DNA]</scope>
    <source>
        <strain evidence="4 5">DSM 18961</strain>
    </source>
</reference>
<comment type="caution">
    <text evidence="4">The sequence shown here is derived from an EMBL/GenBank/DDBJ whole genome shotgun (WGS) entry which is preliminary data.</text>
</comment>
<sequence length="398" mass="44323">MMKRIIFTLSLIICLSGFSQNYLTYTPQTLNVSGNSNEEILASIRVNCYGGETGSCSGSATDYISIPDNGLLSIGYTNPILFVGDVTDMVFRFKRNVNFTTISTYTFKAVYFDNRGGYHEKPITINVTYNYATCNLNAPSSSNTNDITENSAKLNWSSVANNSGYQYQYKKSSFSSWTTGTTSSTSKTITNLSANTDYQWRVRSKCSNGIYSDNWGSIKNFTTSSASCTENVTIDEDIYQNQGTVSVEVSNTIIATNIINTSYPVTFKAENKVILNPGFHVQSGTNFRAFIEDCTAGRPSLAKSSNSQEELTTNSEDLNILKSNEIVSVYPNPTKENIFIKSEESINHWNFTTLFNEVLFEGKENLQTINTQNLPKGIYVLRVFLNNGELITKKVIKE</sequence>
<proteinExistence type="predicted"/>
<dbReference type="InterPro" id="IPR013783">
    <property type="entry name" value="Ig-like_fold"/>
</dbReference>
<evidence type="ECO:0000256" key="2">
    <source>
        <dbReference type="SAM" id="SignalP"/>
    </source>
</evidence>
<organism evidence="4 5">
    <name type="scientific">Tenacibaculum adriaticum</name>
    <dbReference type="NCBI Taxonomy" id="413713"/>
    <lineage>
        <taxon>Bacteria</taxon>
        <taxon>Pseudomonadati</taxon>
        <taxon>Bacteroidota</taxon>
        <taxon>Flavobacteriia</taxon>
        <taxon>Flavobacteriales</taxon>
        <taxon>Flavobacteriaceae</taxon>
        <taxon>Tenacibaculum</taxon>
    </lineage>
</organism>
<dbReference type="InterPro" id="IPR003961">
    <property type="entry name" value="FN3_dom"/>
</dbReference>
<dbReference type="PROSITE" id="PS50853">
    <property type="entry name" value="FN3"/>
    <property type="match status" value="1"/>
</dbReference>
<dbReference type="InterPro" id="IPR026444">
    <property type="entry name" value="Secre_tail"/>
</dbReference>
<dbReference type="NCBIfam" id="NF045639">
    <property type="entry name" value="GCX_COOH"/>
    <property type="match status" value="1"/>
</dbReference>
<feature type="chain" id="PRO_5024386114" evidence="2">
    <location>
        <begin position="22"/>
        <end position="398"/>
    </location>
</feature>
<dbReference type="Pfam" id="PF18962">
    <property type="entry name" value="Por_Secre_tail"/>
    <property type="match status" value="1"/>
</dbReference>
<dbReference type="Proteomes" id="UP000323136">
    <property type="component" value="Unassembled WGS sequence"/>
</dbReference>
<dbReference type="EMBL" id="VNIA01000001">
    <property type="protein sequence ID" value="TYP99891.1"/>
    <property type="molecule type" value="Genomic_DNA"/>
</dbReference>
<evidence type="ECO:0000256" key="1">
    <source>
        <dbReference type="ARBA" id="ARBA00022729"/>
    </source>
</evidence>
<evidence type="ECO:0000313" key="4">
    <source>
        <dbReference type="EMBL" id="TYP99891.1"/>
    </source>
</evidence>
<gene>
    <name evidence="4" type="ORF">C7447_101498</name>
</gene>
<feature type="signal peptide" evidence="2">
    <location>
        <begin position="1"/>
        <end position="21"/>
    </location>
</feature>
<dbReference type="SUPFAM" id="SSF49265">
    <property type="entry name" value="Fibronectin type III"/>
    <property type="match status" value="1"/>
</dbReference>
<dbReference type="AlphaFoldDB" id="A0A5S5DVL2"/>
<evidence type="ECO:0000313" key="5">
    <source>
        <dbReference type="Proteomes" id="UP000323136"/>
    </source>
</evidence>
<keyword evidence="1 2" id="KW-0732">Signal</keyword>